<sequence>MKKLILVAALLSAANSFADELHNFDEIKAAVITGKTIHIAIDFSKCSTPNKDLTQSMIVGVFTPNAIAVVADYMATSLTHFTLNNPQAPGKPIYEFVRYTITNKNYVNLTTQALDAVNYTPVADSFSFNCEIESGAKIYTS</sequence>
<dbReference type="InterPro" id="IPR010694">
    <property type="entry name" value="Uncharacterised_VirK"/>
</dbReference>
<name>A0A378I5N4_9GAMM</name>
<feature type="chain" id="PRO_5016837207" evidence="1">
    <location>
        <begin position="19"/>
        <end position="141"/>
    </location>
</feature>
<keyword evidence="1" id="KW-0732">Signal</keyword>
<organism evidence="2 3">
    <name type="scientific">Legionella beliardensis</name>
    <dbReference type="NCBI Taxonomy" id="91822"/>
    <lineage>
        <taxon>Bacteria</taxon>
        <taxon>Pseudomonadati</taxon>
        <taxon>Pseudomonadota</taxon>
        <taxon>Gammaproteobacteria</taxon>
        <taxon>Legionellales</taxon>
        <taxon>Legionellaceae</taxon>
        <taxon>Legionella</taxon>
    </lineage>
</organism>
<dbReference type="RefSeq" id="WP_115303763.1">
    <property type="nucleotide sequence ID" value="NZ_CAAAHO010000005.1"/>
</dbReference>
<feature type="signal peptide" evidence="1">
    <location>
        <begin position="1"/>
        <end position="18"/>
    </location>
</feature>
<accession>A0A378I5N4</accession>
<dbReference type="Proteomes" id="UP000254968">
    <property type="component" value="Unassembled WGS sequence"/>
</dbReference>
<evidence type="ECO:0000256" key="1">
    <source>
        <dbReference type="SAM" id="SignalP"/>
    </source>
</evidence>
<evidence type="ECO:0000313" key="3">
    <source>
        <dbReference type="Proteomes" id="UP000254968"/>
    </source>
</evidence>
<proteinExistence type="predicted"/>
<reference evidence="2 3" key="1">
    <citation type="submission" date="2018-06" db="EMBL/GenBank/DDBJ databases">
        <authorList>
            <consortium name="Pathogen Informatics"/>
            <person name="Doyle S."/>
        </authorList>
    </citation>
    <scope>NUCLEOTIDE SEQUENCE [LARGE SCALE GENOMIC DNA]</scope>
    <source>
        <strain evidence="2 3">NCTC13315</strain>
    </source>
</reference>
<dbReference type="AlphaFoldDB" id="A0A378I5N4"/>
<evidence type="ECO:0000313" key="2">
    <source>
        <dbReference type="EMBL" id="STX30036.1"/>
    </source>
</evidence>
<dbReference type="EMBL" id="UGNV01000001">
    <property type="protein sequence ID" value="STX30036.1"/>
    <property type="molecule type" value="Genomic_DNA"/>
</dbReference>
<keyword evidence="3" id="KW-1185">Reference proteome</keyword>
<gene>
    <name evidence="2" type="ORF">NCTC13315_02598</name>
</gene>
<dbReference type="OrthoDB" id="5648797at2"/>
<dbReference type="Pfam" id="PF06903">
    <property type="entry name" value="VirK"/>
    <property type="match status" value="1"/>
</dbReference>
<protein>
    <submittedName>
        <fullName evidence="2">VirK protein</fullName>
    </submittedName>
</protein>